<protein>
    <submittedName>
        <fullName evidence="10">Histone acetyltransferase binding protein</fullName>
    </submittedName>
</protein>
<evidence type="ECO:0000256" key="6">
    <source>
        <dbReference type="SAM" id="Coils"/>
    </source>
</evidence>
<feature type="region of interest" description="Disordered" evidence="7">
    <location>
        <begin position="227"/>
        <end position="264"/>
    </location>
</feature>
<organism evidence="10 11">
    <name type="scientific">Aureococcus anophagefferens</name>
    <name type="common">Harmful bloom alga</name>
    <dbReference type="NCBI Taxonomy" id="44056"/>
    <lineage>
        <taxon>Eukaryota</taxon>
        <taxon>Sar</taxon>
        <taxon>Stramenopiles</taxon>
        <taxon>Ochrophyta</taxon>
        <taxon>Pelagophyceae</taxon>
        <taxon>Pelagomonadales</taxon>
        <taxon>Pelagomonadaceae</taxon>
        <taxon>Aureococcus</taxon>
    </lineage>
</organism>
<keyword evidence="3" id="KW-0805">Transcription regulation</keyword>
<evidence type="ECO:0000256" key="3">
    <source>
        <dbReference type="ARBA" id="ARBA00023015"/>
    </source>
</evidence>
<dbReference type="Pfam" id="PF04658">
    <property type="entry name" value="TAFII55_N"/>
    <property type="match status" value="1"/>
</dbReference>
<keyword evidence="6" id="KW-0175">Coiled coil</keyword>
<dbReference type="InterPro" id="IPR006751">
    <property type="entry name" value="TAFII55_prot_cons_reg"/>
</dbReference>
<dbReference type="PANTHER" id="PTHR12228">
    <property type="entry name" value="TRANSCRIPTION INITIATION FACTOR TFIID 55 KD SUBUNIT-RELATED"/>
    <property type="match status" value="1"/>
</dbReference>
<keyword evidence="8" id="KW-0732">Signal</keyword>
<dbReference type="CDD" id="cd08047">
    <property type="entry name" value="TAF7"/>
    <property type="match status" value="1"/>
</dbReference>
<dbReference type="SMART" id="SM01370">
    <property type="entry name" value="TAFII55_N"/>
    <property type="match status" value="1"/>
</dbReference>
<evidence type="ECO:0000256" key="8">
    <source>
        <dbReference type="SAM" id="SignalP"/>
    </source>
</evidence>
<evidence type="ECO:0000313" key="10">
    <source>
        <dbReference type="EMBL" id="KAK7249872.1"/>
    </source>
</evidence>
<dbReference type="Proteomes" id="UP001363151">
    <property type="component" value="Unassembled WGS sequence"/>
</dbReference>
<evidence type="ECO:0000259" key="9">
    <source>
        <dbReference type="SMART" id="SM01370"/>
    </source>
</evidence>
<keyword evidence="5" id="KW-0539">Nucleus</keyword>
<evidence type="ECO:0000256" key="1">
    <source>
        <dbReference type="ARBA" id="ARBA00004123"/>
    </source>
</evidence>
<dbReference type="PANTHER" id="PTHR12228:SF0">
    <property type="entry name" value="TATA-BOX BINDING PROTEIN ASSOCIATED FACTOR 7"/>
    <property type="match status" value="1"/>
</dbReference>
<comment type="similarity">
    <text evidence="2">Belongs to the TAF7 family.</text>
</comment>
<feature type="domain" description="TAFII55 protein conserved region" evidence="9">
    <location>
        <begin position="5"/>
        <end position="179"/>
    </location>
</feature>
<evidence type="ECO:0000256" key="7">
    <source>
        <dbReference type="SAM" id="MobiDB-lite"/>
    </source>
</evidence>
<evidence type="ECO:0000256" key="5">
    <source>
        <dbReference type="ARBA" id="ARBA00023242"/>
    </source>
</evidence>
<accession>A0ABR1GA16</accession>
<evidence type="ECO:0000313" key="11">
    <source>
        <dbReference type="Proteomes" id="UP001363151"/>
    </source>
</evidence>
<feature type="signal peptide" evidence="8">
    <location>
        <begin position="1"/>
        <end position="29"/>
    </location>
</feature>
<reference evidence="10 11" key="1">
    <citation type="submission" date="2024-03" db="EMBL/GenBank/DDBJ databases">
        <title>Aureococcus anophagefferens CCMP1851 and Kratosvirus quantuckense: Draft genome of a second virus-susceptible host strain in the model system.</title>
        <authorList>
            <person name="Chase E."/>
            <person name="Truchon A.R."/>
            <person name="Schepens W."/>
            <person name="Wilhelm S.W."/>
        </authorList>
    </citation>
    <scope>NUCLEOTIDE SEQUENCE [LARGE SCALE GENOMIC DNA]</scope>
    <source>
        <strain evidence="10 11">CCMP1851</strain>
    </source>
</reference>
<sequence length="575" mass="60515">MMSAPQTLLALRFVDLDAVAALLAAKVAGGSLEGVSLAPDAEPTGDELKGATFTTKDFTFAIDGATYPARLANLPAVVETHKTFDRATYYKCGDVGQVVLVFKDAAARRADLDRCAEFAGSAWAGYHRDGLTPPMHDCVGRRFAKARKRARTSFSPEEIASVEKEMADIGRREGRIAEEPPHEDVVKFEPWMVDGRVDGRGEGLTFSEDHPRASQHPWILLGSQDLDFAPRAPAGPATPNGRRTSRSSSPRGAHPPGDVASARARVAAELKAVSQAMKDLAADDASPNTAVQKRARAQLAKLRERKGRLMAQITKLDQELMEAAPATGRRRPPARRNSLPQDDPFKASVNIGLSERFSLAYTCCKCDTRNLVSVSRVAWTTGLGEAVGRLGLDDALALAEAGVEVLPGGNVSLVPRGAEEAASTSRAVVARRSPARRVEGAGGLLGAEAAPAAPAVAEDEAEEDVAEAKPPLQLPAAARASRGAARAGRRGVLRADTGGQGIIHVRVPDGAAAGSLLRLEGAVEVRVPLDAAAGDVLPVQLPDRSAVYVELLPEDANPGMALNVAFPVVVLDAAA</sequence>
<gene>
    <name evidence="10" type="primary">TAF7</name>
    <name evidence="10" type="ORF">SO694_00005272</name>
</gene>
<keyword evidence="4" id="KW-0804">Transcription</keyword>
<feature type="coiled-coil region" evidence="6">
    <location>
        <begin position="292"/>
        <end position="319"/>
    </location>
</feature>
<proteinExistence type="inferred from homology"/>
<keyword evidence="11" id="KW-1185">Reference proteome</keyword>
<feature type="region of interest" description="Disordered" evidence="7">
    <location>
        <begin position="323"/>
        <end position="345"/>
    </location>
</feature>
<name>A0ABR1GA16_AURAN</name>
<comment type="caution">
    <text evidence="10">The sequence shown here is derived from an EMBL/GenBank/DDBJ whole genome shotgun (WGS) entry which is preliminary data.</text>
</comment>
<dbReference type="InterPro" id="IPR037817">
    <property type="entry name" value="TAF7"/>
</dbReference>
<feature type="chain" id="PRO_5046225653" evidence="8">
    <location>
        <begin position="30"/>
        <end position="575"/>
    </location>
</feature>
<dbReference type="EMBL" id="JBBJCI010000039">
    <property type="protein sequence ID" value="KAK7249872.1"/>
    <property type="molecule type" value="Genomic_DNA"/>
</dbReference>
<evidence type="ECO:0000256" key="2">
    <source>
        <dbReference type="ARBA" id="ARBA00009368"/>
    </source>
</evidence>
<comment type="subcellular location">
    <subcellularLocation>
        <location evidence="1">Nucleus</location>
    </subcellularLocation>
</comment>
<evidence type="ECO:0000256" key="4">
    <source>
        <dbReference type="ARBA" id="ARBA00023163"/>
    </source>
</evidence>